<reference evidence="1" key="1">
    <citation type="submission" date="2013-11" db="EMBL/GenBank/DDBJ databases">
        <title>The Genome Sequence of Phytophthora parasitica CJ02B3.</title>
        <authorList>
            <consortium name="The Broad Institute Genomics Platform"/>
            <person name="Russ C."/>
            <person name="Tyler B."/>
            <person name="Panabieres F."/>
            <person name="Shan W."/>
            <person name="Tripathy S."/>
            <person name="Grunwald N."/>
            <person name="Machado M."/>
            <person name="Johnson C.S."/>
            <person name="Arredondo F."/>
            <person name="Hong C."/>
            <person name="Coffey M."/>
            <person name="Young S.K."/>
            <person name="Zeng Q."/>
            <person name="Gargeya S."/>
            <person name="Fitzgerald M."/>
            <person name="Abouelleil A."/>
            <person name="Alvarado L."/>
            <person name="Chapman S.B."/>
            <person name="Gainer-Dewar J."/>
            <person name="Goldberg J."/>
            <person name="Griggs A."/>
            <person name="Gujja S."/>
            <person name="Hansen M."/>
            <person name="Howarth C."/>
            <person name="Imamovic A."/>
            <person name="Ireland A."/>
            <person name="Larimer J."/>
            <person name="McCowan C."/>
            <person name="Murphy C."/>
            <person name="Pearson M."/>
            <person name="Poon T.W."/>
            <person name="Priest M."/>
            <person name="Roberts A."/>
            <person name="Saif S."/>
            <person name="Shea T."/>
            <person name="Sykes S."/>
            <person name="Wortman J."/>
            <person name="Nusbaum C."/>
            <person name="Birren B."/>
        </authorList>
    </citation>
    <scope>NUCLEOTIDE SEQUENCE [LARGE SCALE GENOMIC DNA]</scope>
    <source>
        <strain evidence="1">CJ02B3</strain>
    </source>
</reference>
<dbReference type="EMBL" id="KI687772">
    <property type="protein sequence ID" value="ETK80060.1"/>
    <property type="molecule type" value="Genomic_DNA"/>
</dbReference>
<evidence type="ECO:0000313" key="2">
    <source>
        <dbReference type="EMBL" id="ETL33482.1"/>
    </source>
</evidence>
<gene>
    <name evidence="1" type="ORF">L915_14166</name>
    <name evidence="2" type="ORF">L916_14064</name>
</gene>
<protein>
    <submittedName>
        <fullName evidence="1">Uncharacterized protein</fullName>
    </submittedName>
</protein>
<accession>W2GCU0</accession>
<evidence type="ECO:0000313" key="1">
    <source>
        <dbReference type="EMBL" id="ETK80060.1"/>
    </source>
</evidence>
<dbReference type="EMBL" id="KI674527">
    <property type="protein sequence ID" value="ETL33482.1"/>
    <property type="molecule type" value="Genomic_DNA"/>
</dbReference>
<sequence>MGSEIENLLQELRDAYATIDSLQRQLHLAIYSAQTKKKATTATTNRSLT</sequence>
<dbReference type="Proteomes" id="UP000053864">
    <property type="component" value="Unassembled WGS sequence"/>
</dbReference>
<name>W2GCU0_PHYNI</name>
<proteinExistence type="predicted"/>
<dbReference type="AlphaFoldDB" id="W2GCU0"/>
<dbReference type="Proteomes" id="UP000053236">
    <property type="component" value="Unassembled WGS sequence"/>
</dbReference>
<organism evidence="1">
    <name type="scientific">Phytophthora nicotianae</name>
    <name type="common">Potato buckeye rot agent</name>
    <name type="synonym">Phytophthora parasitica</name>
    <dbReference type="NCBI Taxonomy" id="4792"/>
    <lineage>
        <taxon>Eukaryota</taxon>
        <taxon>Sar</taxon>
        <taxon>Stramenopiles</taxon>
        <taxon>Oomycota</taxon>
        <taxon>Peronosporomycetes</taxon>
        <taxon>Peronosporales</taxon>
        <taxon>Peronosporaceae</taxon>
        <taxon>Phytophthora</taxon>
    </lineage>
</organism>
<reference evidence="2" key="2">
    <citation type="submission" date="2013-11" db="EMBL/GenBank/DDBJ databases">
        <title>The Genome Sequence of Phytophthora parasitica CJ05E6.</title>
        <authorList>
            <consortium name="The Broad Institute Genomics Platform"/>
            <person name="Russ C."/>
            <person name="Tyler B."/>
            <person name="Panabieres F."/>
            <person name="Shan W."/>
            <person name="Tripathy S."/>
            <person name="Grunwald N."/>
            <person name="Machado M."/>
            <person name="Johnson C.S."/>
            <person name="Arredondo F."/>
            <person name="Hong C."/>
            <person name="Coffey M."/>
            <person name="Young S.K."/>
            <person name="Zeng Q."/>
            <person name="Gargeya S."/>
            <person name="Fitzgerald M."/>
            <person name="Abouelleil A."/>
            <person name="Alvarado L."/>
            <person name="Chapman S.B."/>
            <person name="Gainer-Dewar J."/>
            <person name="Goldberg J."/>
            <person name="Griggs A."/>
            <person name="Gujja S."/>
            <person name="Hansen M."/>
            <person name="Howarth C."/>
            <person name="Imamovic A."/>
            <person name="Ireland A."/>
            <person name="Larimer J."/>
            <person name="McCowan C."/>
            <person name="Murphy C."/>
            <person name="Pearson M."/>
            <person name="Poon T.W."/>
            <person name="Priest M."/>
            <person name="Roberts A."/>
            <person name="Saif S."/>
            <person name="Shea T."/>
            <person name="Sykes S."/>
            <person name="Wortman J."/>
            <person name="Nusbaum C."/>
            <person name="Birren B."/>
        </authorList>
    </citation>
    <scope>NUCLEOTIDE SEQUENCE [LARGE SCALE GENOMIC DNA]</scope>
    <source>
        <strain evidence="2">CJ05E6</strain>
    </source>
</reference>